<evidence type="ECO:0000256" key="3">
    <source>
        <dbReference type="ARBA" id="ARBA00022722"/>
    </source>
</evidence>
<reference evidence="8 9" key="1">
    <citation type="journal article" date="2016" name="Nat. Commun.">
        <title>Thousands of microbial genomes shed light on interconnected biogeochemical processes in an aquifer system.</title>
        <authorList>
            <person name="Anantharaman K."/>
            <person name="Brown C.T."/>
            <person name="Hug L.A."/>
            <person name="Sharon I."/>
            <person name="Castelle C.J."/>
            <person name="Probst A.J."/>
            <person name="Thomas B.C."/>
            <person name="Singh A."/>
            <person name="Wilkins M.J."/>
            <person name="Karaoz U."/>
            <person name="Brodie E.L."/>
            <person name="Williams K.H."/>
            <person name="Hubbard S.S."/>
            <person name="Banfield J.F."/>
        </authorList>
    </citation>
    <scope>NUCLEOTIDE SEQUENCE [LARGE SCALE GENOMIC DNA]</scope>
</reference>
<evidence type="ECO:0008006" key="10">
    <source>
        <dbReference type="Google" id="ProtNLM"/>
    </source>
</evidence>
<dbReference type="AlphaFoldDB" id="A0A1F5DQ35"/>
<proteinExistence type="inferred from homology"/>
<dbReference type="Gene3D" id="3.30.920.30">
    <property type="entry name" value="Hypothetical protein"/>
    <property type="match status" value="1"/>
</dbReference>
<keyword evidence="4" id="KW-0255">Endonuclease</keyword>
<evidence type="ECO:0000256" key="2">
    <source>
        <dbReference type="ARBA" id="ARBA00022649"/>
    </source>
</evidence>
<dbReference type="GO" id="GO:0016787">
    <property type="term" value="F:hydrolase activity"/>
    <property type="evidence" value="ECO:0007669"/>
    <property type="project" value="UniProtKB-KW"/>
</dbReference>
<keyword evidence="5" id="KW-0378">Hydrolase</keyword>
<evidence type="ECO:0000256" key="7">
    <source>
        <dbReference type="ARBA" id="ARBA00023016"/>
    </source>
</evidence>
<dbReference type="PANTHER" id="PTHR34873">
    <property type="entry name" value="SSR1766 PROTEIN"/>
    <property type="match status" value="1"/>
</dbReference>
<comment type="similarity">
    <text evidence="1">Belongs to the HicA mRNA interferase family.</text>
</comment>
<dbReference type="GO" id="GO:0004519">
    <property type="term" value="F:endonuclease activity"/>
    <property type="evidence" value="ECO:0007669"/>
    <property type="project" value="UniProtKB-KW"/>
</dbReference>
<dbReference type="InterPro" id="IPR038570">
    <property type="entry name" value="HicA_sf"/>
</dbReference>
<evidence type="ECO:0000256" key="4">
    <source>
        <dbReference type="ARBA" id="ARBA00022759"/>
    </source>
</evidence>
<keyword evidence="2" id="KW-1277">Toxin-antitoxin system</keyword>
<organism evidence="8 9">
    <name type="scientific">Candidatus Berkelbacteria bacterium RBG_13_40_8</name>
    <dbReference type="NCBI Taxonomy" id="1797467"/>
    <lineage>
        <taxon>Bacteria</taxon>
        <taxon>Candidatus Berkelbacteria</taxon>
    </lineage>
</organism>
<dbReference type="GO" id="GO:0003729">
    <property type="term" value="F:mRNA binding"/>
    <property type="evidence" value="ECO:0007669"/>
    <property type="project" value="InterPro"/>
</dbReference>
<gene>
    <name evidence="8" type="ORF">A2V71_01935</name>
</gene>
<dbReference type="PANTHER" id="PTHR34873:SF3">
    <property type="entry name" value="ADDICTION MODULE TOXIN, HICA FAMILY"/>
    <property type="match status" value="1"/>
</dbReference>
<dbReference type="SUPFAM" id="SSF54786">
    <property type="entry name" value="YcfA/nrd intein domain"/>
    <property type="match status" value="1"/>
</dbReference>
<evidence type="ECO:0000313" key="9">
    <source>
        <dbReference type="Proteomes" id="UP000178764"/>
    </source>
</evidence>
<dbReference type="InterPro" id="IPR012933">
    <property type="entry name" value="HicA_mRNA_interferase"/>
</dbReference>
<dbReference type="EMBL" id="MEZT01000005">
    <property type="protein sequence ID" value="OGD57164.1"/>
    <property type="molecule type" value="Genomic_DNA"/>
</dbReference>
<comment type="caution">
    <text evidence="8">The sequence shown here is derived from an EMBL/GenBank/DDBJ whole genome shotgun (WGS) entry which is preliminary data.</text>
</comment>
<evidence type="ECO:0000256" key="1">
    <source>
        <dbReference type="ARBA" id="ARBA00006620"/>
    </source>
</evidence>
<sequence length="73" mass="8201">MDEKLPVIKPREAVKVLLKIGFIKKRQTGSHLILSKNGRIVPIPIHAKDLKKGTLKSIMKQSGLTTKDFLKIL</sequence>
<dbReference type="Proteomes" id="UP000178764">
    <property type="component" value="Unassembled WGS sequence"/>
</dbReference>
<dbReference type="Pfam" id="PF07927">
    <property type="entry name" value="HicA_toxin"/>
    <property type="match status" value="1"/>
</dbReference>
<name>A0A1F5DQ35_9BACT</name>
<keyword evidence="3" id="KW-0540">Nuclease</keyword>
<evidence type="ECO:0000256" key="6">
    <source>
        <dbReference type="ARBA" id="ARBA00022884"/>
    </source>
</evidence>
<evidence type="ECO:0000313" key="8">
    <source>
        <dbReference type="EMBL" id="OGD57164.1"/>
    </source>
</evidence>
<keyword evidence="7" id="KW-0346">Stress response</keyword>
<evidence type="ECO:0000256" key="5">
    <source>
        <dbReference type="ARBA" id="ARBA00022801"/>
    </source>
</evidence>
<protein>
    <recommendedName>
        <fullName evidence="10">Toxin HicA</fullName>
    </recommendedName>
</protein>
<keyword evidence="6" id="KW-0694">RNA-binding</keyword>
<accession>A0A1F5DQ35</accession>